<gene>
    <name evidence="1" type="ORF">OU989_00120</name>
</gene>
<sequence length="134" mass="15652">MFTDDKGCAIFYDLAYLNILLAIGLTPDEFFHSTVTDNYQILSSETSTIFKVMQTGQPILNYEQQLTTLNGFSYLSLSSNPIIEQGRTFGAIEFSKHFYESKQIKYLDNFLGHKLYRDNFYNLSSRRFYNDQCR</sequence>
<evidence type="ECO:0000313" key="2">
    <source>
        <dbReference type="Proteomes" id="UP001219585"/>
    </source>
</evidence>
<dbReference type="AlphaFoldDB" id="A0AAJ5UTG5"/>
<dbReference type="RefSeq" id="WP_274795121.1">
    <property type="nucleotide sequence ID" value="NZ_CP113527.1"/>
</dbReference>
<name>A0AAJ5UTG5_9BACI</name>
<accession>A0AAJ5UTG5</accession>
<proteinExistence type="predicted"/>
<reference evidence="1" key="1">
    <citation type="submission" date="2022-11" db="EMBL/GenBank/DDBJ databases">
        <title>Lysinibacillus irui.</title>
        <authorList>
            <person name="Akintayo S.O."/>
        </authorList>
    </citation>
    <scope>NUCLEOTIDE SEQUENCE</scope>
    <source>
        <strain evidence="1">IRB4-01</strain>
    </source>
</reference>
<dbReference type="Proteomes" id="UP001219585">
    <property type="component" value="Chromosome"/>
</dbReference>
<evidence type="ECO:0000313" key="1">
    <source>
        <dbReference type="EMBL" id="WDV06958.1"/>
    </source>
</evidence>
<protein>
    <submittedName>
        <fullName evidence="1">Uncharacterized protein</fullName>
    </submittedName>
</protein>
<dbReference type="EMBL" id="CP113527">
    <property type="protein sequence ID" value="WDV06958.1"/>
    <property type="molecule type" value="Genomic_DNA"/>
</dbReference>
<dbReference type="KEGG" id="liu:OU989_00120"/>
<organism evidence="1 2">
    <name type="scientific">Lysinibacillus irui</name>
    <dbReference type="NCBI Taxonomy" id="2998077"/>
    <lineage>
        <taxon>Bacteria</taxon>
        <taxon>Bacillati</taxon>
        <taxon>Bacillota</taxon>
        <taxon>Bacilli</taxon>
        <taxon>Bacillales</taxon>
        <taxon>Bacillaceae</taxon>
        <taxon>Lysinibacillus</taxon>
    </lineage>
</organism>